<accession>A0A2P2N2C4</accession>
<proteinExistence type="predicted"/>
<name>A0A2P2N2C4_RHIMU</name>
<evidence type="ECO:0000313" key="1">
    <source>
        <dbReference type="EMBL" id="MBX36576.1"/>
    </source>
</evidence>
<protein>
    <submittedName>
        <fullName evidence="1">Uncharacterized protein</fullName>
    </submittedName>
</protein>
<reference evidence="1" key="1">
    <citation type="submission" date="2018-02" db="EMBL/GenBank/DDBJ databases">
        <title>Rhizophora mucronata_Transcriptome.</title>
        <authorList>
            <person name="Meera S.P."/>
            <person name="Sreeshan A."/>
            <person name="Augustine A."/>
        </authorList>
    </citation>
    <scope>NUCLEOTIDE SEQUENCE</scope>
    <source>
        <tissue evidence="1">Leaf</tissue>
    </source>
</reference>
<organism evidence="1">
    <name type="scientific">Rhizophora mucronata</name>
    <name type="common">Asiatic mangrove</name>
    <dbReference type="NCBI Taxonomy" id="61149"/>
    <lineage>
        <taxon>Eukaryota</taxon>
        <taxon>Viridiplantae</taxon>
        <taxon>Streptophyta</taxon>
        <taxon>Embryophyta</taxon>
        <taxon>Tracheophyta</taxon>
        <taxon>Spermatophyta</taxon>
        <taxon>Magnoliopsida</taxon>
        <taxon>eudicotyledons</taxon>
        <taxon>Gunneridae</taxon>
        <taxon>Pentapetalae</taxon>
        <taxon>rosids</taxon>
        <taxon>fabids</taxon>
        <taxon>Malpighiales</taxon>
        <taxon>Rhizophoraceae</taxon>
        <taxon>Rhizophora</taxon>
    </lineage>
</organism>
<sequence>MLFALLFESWSCFWNYCLLMLDTNMLKIIKYIQLL</sequence>
<dbReference type="EMBL" id="GGEC01056092">
    <property type="protein sequence ID" value="MBX36576.1"/>
    <property type="molecule type" value="Transcribed_RNA"/>
</dbReference>
<dbReference type="AlphaFoldDB" id="A0A2P2N2C4"/>